<comment type="caution">
    <text evidence="5">The sequence shown here is derived from an EMBL/GenBank/DDBJ whole genome shotgun (WGS) entry which is preliminary data.</text>
</comment>
<dbReference type="Gene3D" id="3.50.50.60">
    <property type="entry name" value="FAD/NAD(P)-binding domain"/>
    <property type="match status" value="2"/>
</dbReference>
<dbReference type="InterPro" id="IPR002937">
    <property type="entry name" value="Amino_oxidase"/>
</dbReference>
<sequence>MRRGGVRRADVVVVGSGHNALVAAAYLARAGREVVVLEGNDRAGGLVRTDELTLPGFLHDTYSSLHPLFVSGPAYAELGPELARFGLTYRGFRHSFGVSLPGAGGSAVLSTDAAENVAEFERLAPGDGAALTELLADFEPHVGPVFGLFGAELAGRASARVIHDLMHEGRTYSTFARDFLRTARDLLEHRFRSPVSRALLAPWTLHLGRGPDEVNSAFWVLLVLIAETSVGSPTPEGGGERLVRALVALIEAHGGRVETGRRVDRILLRNGRAAGVRTADGEVVAARHAVVASVNPDQLYLRLLAHEPDAVPPLLRRQAGEFRYGRGCVQLHLALSEPPRFADERLAAAGLNHLTAGLDGVSRAVNEATRGLLPAEPTISLDTPSVADPSRCPPGAAVARLQILDVPLRPRGDAAGEIEVGDAGWTTGIKEAFADRVIALAGRHAPNLPGAILGRYVIGPDDLARFNPNCGPGDPYGGSHELAQSYLLRPLPAQPSHRTVVPNLYTLGAATWPGHGVNGASGYIVARELLGLSPTAA</sequence>
<dbReference type="PANTHER" id="PTHR10668:SF105">
    <property type="entry name" value="DEHYDROGENASE-RELATED"/>
    <property type="match status" value="1"/>
</dbReference>
<feature type="domain" description="Amine oxidase" evidence="4">
    <location>
        <begin position="21"/>
        <end position="352"/>
    </location>
</feature>
<organism evidence="5 6">
    <name type="scientific">Streptomyces millisiae</name>
    <dbReference type="NCBI Taxonomy" id="3075542"/>
    <lineage>
        <taxon>Bacteria</taxon>
        <taxon>Bacillati</taxon>
        <taxon>Actinomycetota</taxon>
        <taxon>Actinomycetes</taxon>
        <taxon>Kitasatosporales</taxon>
        <taxon>Streptomycetaceae</taxon>
        <taxon>Streptomyces</taxon>
    </lineage>
</organism>
<evidence type="ECO:0000313" key="6">
    <source>
        <dbReference type="Proteomes" id="UP001183420"/>
    </source>
</evidence>
<name>A0ABU2LIX2_9ACTN</name>
<reference evidence="6" key="1">
    <citation type="submission" date="2023-07" db="EMBL/GenBank/DDBJ databases">
        <title>30 novel species of actinomycetes from the DSMZ collection.</title>
        <authorList>
            <person name="Nouioui I."/>
        </authorList>
    </citation>
    <scope>NUCLEOTIDE SEQUENCE [LARGE SCALE GENOMIC DNA]</scope>
    <source>
        <strain evidence="6">DSM 44918</strain>
    </source>
</reference>
<evidence type="ECO:0000256" key="2">
    <source>
        <dbReference type="ARBA" id="ARBA00038825"/>
    </source>
</evidence>
<evidence type="ECO:0000259" key="4">
    <source>
        <dbReference type="Pfam" id="PF01593"/>
    </source>
</evidence>
<proteinExistence type="predicted"/>
<gene>
    <name evidence="5" type="ORF">RNC47_02555</name>
</gene>
<dbReference type="PRINTS" id="PR00411">
    <property type="entry name" value="PNDRDTASEI"/>
</dbReference>
<dbReference type="EMBL" id="JAVREM010000002">
    <property type="protein sequence ID" value="MDT0317217.1"/>
    <property type="molecule type" value="Genomic_DNA"/>
</dbReference>
<accession>A0ABU2LIX2</accession>
<dbReference type="PANTHER" id="PTHR10668">
    <property type="entry name" value="PHYTOENE DEHYDROGENASE"/>
    <property type="match status" value="1"/>
</dbReference>
<dbReference type="Pfam" id="PF01593">
    <property type="entry name" value="Amino_oxidase"/>
    <property type="match status" value="1"/>
</dbReference>
<evidence type="ECO:0000256" key="1">
    <source>
        <dbReference type="ARBA" id="ARBA00037217"/>
    </source>
</evidence>
<evidence type="ECO:0000313" key="5">
    <source>
        <dbReference type="EMBL" id="MDT0317217.1"/>
    </source>
</evidence>
<protein>
    <recommendedName>
        <fullName evidence="3">Pyridine nucleotide-disulfide oxidoreductase domain-containing protein 2</fullName>
    </recommendedName>
</protein>
<dbReference type="SUPFAM" id="SSF51905">
    <property type="entry name" value="FAD/NAD(P)-binding domain"/>
    <property type="match status" value="1"/>
</dbReference>
<evidence type="ECO:0000256" key="3">
    <source>
        <dbReference type="ARBA" id="ARBA00040298"/>
    </source>
</evidence>
<dbReference type="InterPro" id="IPR036188">
    <property type="entry name" value="FAD/NAD-bd_sf"/>
</dbReference>
<dbReference type="RefSeq" id="WP_311595084.1">
    <property type="nucleotide sequence ID" value="NZ_JAVREM010000002.1"/>
</dbReference>
<comment type="subunit">
    <text evidence="2">Interacts with COX5B; this interaction may contribute to localize PYROXD2 to the inner face of the inner mitochondrial membrane.</text>
</comment>
<keyword evidence="6" id="KW-1185">Reference proteome</keyword>
<comment type="function">
    <text evidence="1">Probable oxidoreductase that may play a role as regulator of mitochondrial function.</text>
</comment>
<dbReference type="Proteomes" id="UP001183420">
    <property type="component" value="Unassembled WGS sequence"/>
</dbReference>